<evidence type="ECO:0000256" key="3">
    <source>
        <dbReference type="SAM" id="Phobius"/>
    </source>
</evidence>
<dbReference type="STRING" id="402881.Plav_1514"/>
<proteinExistence type="inferred from homology"/>
<dbReference type="eggNOG" id="COG0330">
    <property type="taxonomic scope" value="Bacteria"/>
</dbReference>
<dbReference type="GO" id="GO:0005886">
    <property type="term" value="C:plasma membrane"/>
    <property type="evidence" value="ECO:0007669"/>
    <property type="project" value="InterPro"/>
</dbReference>
<dbReference type="PANTHER" id="PTHR10264">
    <property type="entry name" value="BAND 7 PROTEIN-RELATED"/>
    <property type="match status" value="1"/>
</dbReference>
<feature type="domain" description="Band 7" evidence="4">
    <location>
        <begin position="42"/>
        <end position="199"/>
    </location>
</feature>
<dbReference type="InterPro" id="IPR001107">
    <property type="entry name" value="Band_7"/>
</dbReference>
<dbReference type="PRINTS" id="PR00721">
    <property type="entry name" value="STOMATIN"/>
</dbReference>
<keyword evidence="6" id="KW-1185">Reference proteome</keyword>
<dbReference type="GO" id="GO:0098552">
    <property type="term" value="C:side of membrane"/>
    <property type="evidence" value="ECO:0007669"/>
    <property type="project" value="UniProtKB-ARBA"/>
</dbReference>
<dbReference type="KEGG" id="pla:Plav_1514"/>
<dbReference type="CDD" id="cd08826">
    <property type="entry name" value="SPFH_eoslipins_u1"/>
    <property type="match status" value="1"/>
</dbReference>
<dbReference type="Pfam" id="PF01145">
    <property type="entry name" value="Band_7"/>
    <property type="match status" value="1"/>
</dbReference>
<dbReference type="HOGENOM" id="CLU_024949_3_3_5"/>
<dbReference type="FunFam" id="3.30.479.30:FF:000004">
    <property type="entry name" value="Putative membrane protease family, stomatin"/>
    <property type="match status" value="1"/>
</dbReference>
<dbReference type="EMBL" id="CP000774">
    <property type="protein sequence ID" value="ABS63133.1"/>
    <property type="molecule type" value="Genomic_DNA"/>
</dbReference>
<organism evidence="5 6">
    <name type="scientific">Parvibaculum lavamentivorans (strain DS-1 / DSM 13023 / NCIMB 13966)</name>
    <dbReference type="NCBI Taxonomy" id="402881"/>
    <lineage>
        <taxon>Bacteria</taxon>
        <taxon>Pseudomonadati</taxon>
        <taxon>Pseudomonadota</taxon>
        <taxon>Alphaproteobacteria</taxon>
        <taxon>Hyphomicrobiales</taxon>
        <taxon>Parvibaculaceae</taxon>
        <taxon>Parvibaculum</taxon>
    </lineage>
</organism>
<keyword evidence="3" id="KW-0472">Membrane</keyword>
<keyword evidence="3" id="KW-1133">Transmembrane helix</keyword>
<gene>
    <name evidence="5" type="ordered locus">Plav_1514</name>
</gene>
<evidence type="ECO:0000259" key="4">
    <source>
        <dbReference type="SMART" id="SM00244"/>
    </source>
</evidence>
<feature type="transmembrane region" description="Helical" evidence="3">
    <location>
        <begin position="21"/>
        <end position="44"/>
    </location>
</feature>
<sequence length="273" mass="30751">MPHPPPAGGWRRRNIEAERKGKIMGLTFYLLPAILIIAFLFSAIRVLREYERGVVFTLGRFTNVKGPGLIILIPIIQQMVRVDLRTFVEDVPTQDVISRDNVSVKVNAVLYFRIVDPQKAILNVEDYLTATSQLAQTTLRSVLGKHELDEMLAERDKLNADIQSILDEQTDAWGIKVANVEIKHVDIDESMIRAIAKQAEAERIRRAKIINSEGEQQAAEKLVEAGRILAGDPRAMQLRYFSALHDIAGDRTNTIVFPLPMDLIEAIRHPNKG</sequence>
<keyword evidence="3" id="KW-0812">Transmembrane</keyword>
<name>A7HTA0_PARL1</name>
<dbReference type="InterPro" id="IPR043202">
    <property type="entry name" value="Band-7_stomatin-like"/>
</dbReference>
<evidence type="ECO:0000256" key="1">
    <source>
        <dbReference type="ARBA" id="ARBA00004167"/>
    </source>
</evidence>
<dbReference type="Gene3D" id="3.30.479.30">
    <property type="entry name" value="Band 7 domain"/>
    <property type="match status" value="1"/>
</dbReference>
<evidence type="ECO:0000256" key="2">
    <source>
        <dbReference type="ARBA" id="ARBA00008164"/>
    </source>
</evidence>
<dbReference type="InterPro" id="IPR036013">
    <property type="entry name" value="Band_7/SPFH_dom_sf"/>
</dbReference>
<dbReference type="AlphaFoldDB" id="A7HTA0"/>
<dbReference type="Gene3D" id="6.10.250.2090">
    <property type="match status" value="1"/>
</dbReference>
<comment type="similarity">
    <text evidence="2">Belongs to the band 7/mec-2 family.</text>
</comment>
<reference evidence="5 6" key="1">
    <citation type="journal article" date="2011" name="Stand. Genomic Sci.">
        <title>Complete genome sequence of Parvibaculum lavamentivorans type strain (DS-1(T)).</title>
        <authorList>
            <person name="Schleheck D."/>
            <person name="Weiss M."/>
            <person name="Pitluck S."/>
            <person name="Bruce D."/>
            <person name="Land M.L."/>
            <person name="Han S."/>
            <person name="Saunders E."/>
            <person name="Tapia R."/>
            <person name="Detter C."/>
            <person name="Brettin T."/>
            <person name="Han J."/>
            <person name="Woyke T."/>
            <person name="Goodwin L."/>
            <person name="Pennacchio L."/>
            <person name="Nolan M."/>
            <person name="Cook A.M."/>
            <person name="Kjelleberg S."/>
            <person name="Thomas T."/>
        </authorList>
    </citation>
    <scope>NUCLEOTIDE SEQUENCE [LARGE SCALE GENOMIC DNA]</scope>
    <source>
        <strain evidence="6">DS-1 / DSM 13023 / NCIMB 13966</strain>
    </source>
</reference>
<evidence type="ECO:0000313" key="6">
    <source>
        <dbReference type="Proteomes" id="UP000006377"/>
    </source>
</evidence>
<dbReference type="InterPro" id="IPR001972">
    <property type="entry name" value="Stomatin_HflK_fam"/>
</dbReference>
<evidence type="ECO:0000313" key="5">
    <source>
        <dbReference type="EMBL" id="ABS63133.1"/>
    </source>
</evidence>
<protein>
    <submittedName>
        <fullName evidence="5">Band 7 protein</fullName>
    </submittedName>
</protein>
<dbReference type="Proteomes" id="UP000006377">
    <property type="component" value="Chromosome"/>
</dbReference>
<dbReference type="SMART" id="SM00244">
    <property type="entry name" value="PHB"/>
    <property type="match status" value="1"/>
</dbReference>
<dbReference type="SUPFAM" id="SSF117892">
    <property type="entry name" value="Band 7/SPFH domain"/>
    <property type="match status" value="1"/>
</dbReference>
<accession>A7HTA0</accession>
<dbReference type="PANTHER" id="PTHR10264:SF19">
    <property type="entry name" value="AT06885P-RELATED"/>
    <property type="match status" value="1"/>
</dbReference>
<comment type="subcellular location">
    <subcellularLocation>
        <location evidence="1">Membrane</location>
        <topology evidence="1">Single-pass membrane protein</topology>
    </subcellularLocation>
</comment>